<organism evidence="1 2">
    <name type="scientific">Candidatus Amesbacteria bacterium RIFOXYB1_FULL_44_23</name>
    <dbReference type="NCBI Taxonomy" id="1797263"/>
    <lineage>
        <taxon>Bacteria</taxon>
        <taxon>Candidatus Amesiibacteriota</taxon>
    </lineage>
</organism>
<evidence type="ECO:0000313" key="2">
    <source>
        <dbReference type="Proteomes" id="UP000176424"/>
    </source>
</evidence>
<name>A0A1F4ZUE2_9BACT</name>
<protein>
    <submittedName>
        <fullName evidence="1">Uncharacterized protein</fullName>
    </submittedName>
</protein>
<dbReference type="STRING" id="1797263.A2397_02200"/>
<sequence>MMVEQEVMKIRPRLRIGAAGQMTFLAGTRAQVERSHRRAIGIGPKEEEAKREEMLESLDYHPRYLALGCPQFFEFRFGADLTEWICRLDEPGDPRCMSRNMSLALKLLKKL</sequence>
<gene>
    <name evidence="1" type="ORF">A2397_02200</name>
</gene>
<reference evidence="1 2" key="1">
    <citation type="journal article" date="2016" name="Nat. Commun.">
        <title>Thousands of microbial genomes shed light on interconnected biogeochemical processes in an aquifer system.</title>
        <authorList>
            <person name="Anantharaman K."/>
            <person name="Brown C.T."/>
            <person name="Hug L.A."/>
            <person name="Sharon I."/>
            <person name="Castelle C.J."/>
            <person name="Probst A.J."/>
            <person name="Thomas B.C."/>
            <person name="Singh A."/>
            <person name="Wilkins M.J."/>
            <person name="Karaoz U."/>
            <person name="Brodie E.L."/>
            <person name="Williams K.H."/>
            <person name="Hubbard S.S."/>
            <person name="Banfield J.F."/>
        </authorList>
    </citation>
    <scope>NUCLEOTIDE SEQUENCE [LARGE SCALE GENOMIC DNA]</scope>
</reference>
<dbReference type="EMBL" id="MEXR01000032">
    <property type="protein sequence ID" value="OGD09476.1"/>
    <property type="molecule type" value="Genomic_DNA"/>
</dbReference>
<proteinExistence type="predicted"/>
<dbReference type="AlphaFoldDB" id="A0A1F4ZUE2"/>
<dbReference type="Proteomes" id="UP000176424">
    <property type="component" value="Unassembled WGS sequence"/>
</dbReference>
<evidence type="ECO:0000313" key="1">
    <source>
        <dbReference type="EMBL" id="OGD09476.1"/>
    </source>
</evidence>
<accession>A0A1F4ZUE2</accession>
<comment type="caution">
    <text evidence="1">The sequence shown here is derived from an EMBL/GenBank/DDBJ whole genome shotgun (WGS) entry which is preliminary data.</text>
</comment>